<evidence type="ECO:0000259" key="1">
    <source>
        <dbReference type="Pfam" id="PF12702"/>
    </source>
</evidence>
<organism evidence="2 3">
    <name type="scientific">Orbus hercynius</name>
    <dbReference type="NCBI Taxonomy" id="593135"/>
    <lineage>
        <taxon>Bacteria</taxon>
        <taxon>Pseudomonadati</taxon>
        <taxon>Pseudomonadota</taxon>
        <taxon>Gammaproteobacteria</taxon>
        <taxon>Orbales</taxon>
        <taxon>Orbaceae</taxon>
        <taxon>Orbus</taxon>
    </lineage>
</organism>
<keyword evidence="3" id="KW-1185">Reference proteome</keyword>
<dbReference type="EMBL" id="RBWY01000001">
    <property type="protein sequence ID" value="RKS87351.1"/>
    <property type="molecule type" value="Genomic_DNA"/>
</dbReference>
<feature type="domain" description="Lipocalin-like" evidence="1">
    <location>
        <begin position="99"/>
        <end position="187"/>
    </location>
</feature>
<sequence>MSYFAYNCWQDEKAAIKEQERINREFTERKANNKAIIEGWSEYYCLEIAPNLSAGTLVNDFVYRIIMTILIAYEGVNMNKIMSVLMFCLVLFGCSQGSNILGTWVEPINGQEPNMQGFTLKEDGKAVSFNMATLQYHNWIRQGDKLILQGKSIGNGVEFTFTETYLIKKLTSNTLVLEQNNNELTFKLQK</sequence>
<reference evidence="2 3" key="1">
    <citation type="submission" date="2018-10" db="EMBL/GenBank/DDBJ databases">
        <title>Genomic Encyclopedia of Type Strains, Phase IV (KMG-IV): sequencing the most valuable type-strain genomes for metagenomic binning, comparative biology and taxonomic classification.</title>
        <authorList>
            <person name="Goeker M."/>
        </authorList>
    </citation>
    <scope>NUCLEOTIDE SEQUENCE [LARGE SCALE GENOMIC DNA]</scope>
    <source>
        <strain evidence="2 3">DSM 22228</strain>
    </source>
</reference>
<protein>
    <submittedName>
        <fullName evidence="2">Lipocalin-like protein</fullName>
    </submittedName>
</protein>
<comment type="caution">
    <text evidence="2">The sequence shown here is derived from an EMBL/GenBank/DDBJ whole genome shotgun (WGS) entry which is preliminary data.</text>
</comment>
<dbReference type="Gene3D" id="2.40.128.280">
    <property type="match status" value="1"/>
</dbReference>
<name>A0A495RIW6_9GAMM</name>
<evidence type="ECO:0000313" key="2">
    <source>
        <dbReference type="EMBL" id="RKS87351.1"/>
    </source>
</evidence>
<dbReference type="Pfam" id="PF12702">
    <property type="entry name" value="Lipocalin_3"/>
    <property type="match status" value="1"/>
</dbReference>
<dbReference type="Proteomes" id="UP000278542">
    <property type="component" value="Unassembled WGS sequence"/>
</dbReference>
<gene>
    <name evidence="2" type="ORF">DES39_0574</name>
</gene>
<dbReference type="AlphaFoldDB" id="A0A495RIW6"/>
<evidence type="ECO:0000313" key="3">
    <source>
        <dbReference type="Proteomes" id="UP000278542"/>
    </source>
</evidence>
<proteinExistence type="predicted"/>
<dbReference type="RefSeq" id="WP_211324596.1">
    <property type="nucleotide sequence ID" value="NZ_RBWY01000001.1"/>
</dbReference>
<accession>A0A495RIW6</accession>
<dbReference type="InterPro" id="IPR024311">
    <property type="entry name" value="Lipocalin-like"/>
</dbReference>